<comment type="caution">
    <text evidence="3">The sequence shown here is derived from an EMBL/GenBank/DDBJ whole genome shotgun (WGS) entry which is preliminary data.</text>
</comment>
<organism evidence="3 4">
    <name type="scientific">Neolewinella aurantiaca</name>
    <dbReference type="NCBI Taxonomy" id="2602767"/>
    <lineage>
        <taxon>Bacteria</taxon>
        <taxon>Pseudomonadati</taxon>
        <taxon>Bacteroidota</taxon>
        <taxon>Saprospiria</taxon>
        <taxon>Saprospirales</taxon>
        <taxon>Lewinellaceae</taxon>
        <taxon>Neolewinella</taxon>
    </lineage>
</organism>
<feature type="transmembrane region" description="Helical" evidence="2">
    <location>
        <begin position="43"/>
        <end position="63"/>
    </location>
</feature>
<accession>A0A5C7FK52</accession>
<sequence length="104" mass="12046">MEIRIAKIEEISWKKVVYRSLGFAVLATCLSSFIPEFGVAEDAWYADFLFWLVVGVFWSFTICRSKDFIDRKNARWEERRNDGVYHEMHGSPSPPAPLLGRGET</sequence>
<evidence type="ECO:0000256" key="1">
    <source>
        <dbReference type="SAM" id="MobiDB-lite"/>
    </source>
</evidence>
<dbReference type="Proteomes" id="UP000321907">
    <property type="component" value="Unassembled WGS sequence"/>
</dbReference>
<dbReference type="EMBL" id="VOXD01000001">
    <property type="protein sequence ID" value="TXF91699.1"/>
    <property type="molecule type" value="Genomic_DNA"/>
</dbReference>
<dbReference type="AlphaFoldDB" id="A0A5C7FK52"/>
<feature type="transmembrane region" description="Helical" evidence="2">
    <location>
        <begin position="16"/>
        <end position="37"/>
    </location>
</feature>
<reference evidence="3 4" key="1">
    <citation type="submission" date="2019-08" db="EMBL/GenBank/DDBJ databases">
        <title>Lewinella sp. strain SSH13 Genome sequencing and assembly.</title>
        <authorList>
            <person name="Kim I."/>
        </authorList>
    </citation>
    <scope>NUCLEOTIDE SEQUENCE [LARGE SCALE GENOMIC DNA]</scope>
    <source>
        <strain evidence="3 4">SSH13</strain>
    </source>
</reference>
<dbReference type="RefSeq" id="WP_147928740.1">
    <property type="nucleotide sequence ID" value="NZ_VOXD01000001.1"/>
</dbReference>
<feature type="region of interest" description="Disordered" evidence="1">
    <location>
        <begin position="85"/>
        <end position="104"/>
    </location>
</feature>
<keyword evidence="4" id="KW-1185">Reference proteome</keyword>
<keyword evidence="2" id="KW-1133">Transmembrane helix</keyword>
<protein>
    <submittedName>
        <fullName evidence="3">Uncharacterized protein</fullName>
    </submittedName>
</protein>
<keyword evidence="2" id="KW-0472">Membrane</keyword>
<gene>
    <name evidence="3" type="ORF">FUA23_00505</name>
</gene>
<name>A0A5C7FK52_9BACT</name>
<proteinExistence type="predicted"/>
<evidence type="ECO:0000313" key="4">
    <source>
        <dbReference type="Proteomes" id="UP000321907"/>
    </source>
</evidence>
<keyword evidence="2" id="KW-0812">Transmembrane</keyword>
<evidence type="ECO:0000256" key="2">
    <source>
        <dbReference type="SAM" id="Phobius"/>
    </source>
</evidence>
<evidence type="ECO:0000313" key="3">
    <source>
        <dbReference type="EMBL" id="TXF91699.1"/>
    </source>
</evidence>